<comment type="similarity">
    <text evidence="1">Belongs to the peptidase S51 family.</text>
</comment>
<evidence type="ECO:0000256" key="1">
    <source>
        <dbReference type="ARBA" id="ARBA00006534"/>
    </source>
</evidence>
<accession>A0ABV8Q991</accession>
<dbReference type="InterPro" id="IPR005320">
    <property type="entry name" value="Peptidase_S51"/>
</dbReference>
<dbReference type="RefSeq" id="WP_390229318.1">
    <property type="nucleotide sequence ID" value="NZ_JBHSCN010000005.1"/>
</dbReference>
<evidence type="ECO:0000256" key="2">
    <source>
        <dbReference type="ARBA" id="ARBA00022670"/>
    </source>
</evidence>
<keyword evidence="6" id="KW-1185">Reference proteome</keyword>
<protein>
    <submittedName>
        <fullName evidence="5">Type 1 glutamine amidotransferase-like domain-containing protein</fullName>
    </submittedName>
</protein>
<evidence type="ECO:0000256" key="4">
    <source>
        <dbReference type="ARBA" id="ARBA00022825"/>
    </source>
</evidence>
<evidence type="ECO:0000313" key="6">
    <source>
        <dbReference type="Proteomes" id="UP001595900"/>
    </source>
</evidence>
<dbReference type="PANTHER" id="PTHR20842">
    <property type="entry name" value="PROTEASE S51 ALPHA-ASPARTYL DIPEPTIDASE"/>
    <property type="match status" value="1"/>
</dbReference>
<evidence type="ECO:0000313" key="5">
    <source>
        <dbReference type="EMBL" id="MFC4244198.1"/>
    </source>
</evidence>
<dbReference type="Pfam" id="PF03575">
    <property type="entry name" value="Peptidase_S51"/>
    <property type="match status" value="1"/>
</dbReference>
<gene>
    <name evidence="5" type="ORF">ACFOYW_12515</name>
</gene>
<dbReference type="Proteomes" id="UP001595900">
    <property type="component" value="Unassembled WGS sequence"/>
</dbReference>
<proteinExistence type="inferred from homology"/>
<evidence type="ECO:0000256" key="3">
    <source>
        <dbReference type="ARBA" id="ARBA00022801"/>
    </source>
</evidence>
<dbReference type="PANTHER" id="PTHR20842:SF0">
    <property type="entry name" value="ALPHA-ASPARTYL DIPEPTIDASE"/>
    <property type="match status" value="1"/>
</dbReference>
<organism evidence="5 6">
    <name type="scientific">Gryllotalpicola reticulitermitis</name>
    <dbReference type="NCBI Taxonomy" id="1184153"/>
    <lineage>
        <taxon>Bacteria</taxon>
        <taxon>Bacillati</taxon>
        <taxon>Actinomycetota</taxon>
        <taxon>Actinomycetes</taxon>
        <taxon>Micrococcales</taxon>
        <taxon>Microbacteriaceae</taxon>
        <taxon>Gryllotalpicola</taxon>
    </lineage>
</organism>
<name>A0ABV8Q991_9MICO</name>
<dbReference type="EMBL" id="JBHSCN010000005">
    <property type="protein sequence ID" value="MFC4244198.1"/>
    <property type="molecule type" value="Genomic_DNA"/>
</dbReference>
<dbReference type="SUPFAM" id="SSF52317">
    <property type="entry name" value="Class I glutamine amidotransferase-like"/>
    <property type="match status" value="1"/>
</dbReference>
<keyword evidence="2" id="KW-0645">Protease</keyword>
<keyword evidence="3" id="KW-0378">Hydrolase</keyword>
<reference evidence="6" key="1">
    <citation type="journal article" date="2019" name="Int. J. Syst. Evol. Microbiol.">
        <title>The Global Catalogue of Microorganisms (GCM) 10K type strain sequencing project: providing services to taxonomists for standard genome sequencing and annotation.</title>
        <authorList>
            <consortium name="The Broad Institute Genomics Platform"/>
            <consortium name="The Broad Institute Genome Sequencing Center for Infectious Disease"/>
            <person name="Wu L."/>
            <person name="Ma J."/>
        </authorList>
    </citation>
    <scope>NUCLEOTIDE SEQUENCE [LARGE SCALE GENOMIC DNA]</scope>
    <source>
        <strain evidence="6">CGMCC 1.10363</strain>
    </source>
</reference>
<keyword evidence="4" id="KW-0720">Serine protease</keyword>
<dbReference type="InterPro" id="IPR029062">
    <property type="entry name" value="Class_I_gatase-like"/>
</dbReference>
<dbReference type="Gene3D" id="3.40.50.880">
    <property type="match status" value="1"/>
</dbReference>
<comment type="caution">
    <text evidence="5">The sequence shown here is derived from an EMBL/GenBank/DDBJ whole genome shotgun (WGS) entry which is preliminary data.</text>
</comment>
<sequence length="210" mass="22635">MRLYLSSYQLGDRPDLFASLVTGDRRGWVVMNALDGLDETRRQADVSVQIANLGALGLRAEDLDLRNYDPATLSERFGAPDFVWIRGGNVFTLRAAMARSGLDAIVTERLRQDTMVYAGFSAGACVLAPSLAGLELCDPTDVCAATYGTVRYDGLGILDRPVVPHLHSPGHPETEILGDVAAQYASARQPFWPLRDGQALVVNGSSVAVV</sequence>